<dbReference type="OrthoDB" id="3541568at2"/>
<dbReference type="AlphaFoldDB" id="A0A365H089"/>
<sequence>MSDVTTVKSLLPTRKWWAAFVTAFSAFLISWITAGEFSKEILVMLIGVLAQAAVSYLVPNSDAPGGVPVKVKKT</sequence>
<feature type="transmembrane region" description="Helical" evidence="1">
    <location>
        <begin position="41"/>
        <end position="58"/>
    </location>
</feature>
<feature type="transmembrane region" description="Helical" evidence="1">
    <location>
        <begin position="16"/>
        <end position="34"/>
    </location>
</feature>
<keyword evidence="3" id="KW-1185">Reference proteome</keyword>
<accession>A0A365H089</accession>
<keyword evidence="1" id="KW-1133">Transmembrane helix</keyword>
<evidence type="ECO:0000313" key="2">
    <source>
        <dbReference type="EMBL" id="RAY12505.1"/>
    </source>
</evidence>
<proteinExistence type="predicted"/>
<evidence type="ECO:0000313" key="3">
    <source>
        <dbReference type="Proteomes" id="UP000251891"/>
    </source>
</evidence>
<dbReference type="RefSeq" id="WP_111870561.1">
    <property type="nucleotide sequence ID" value="NZ_QLYX01000013.1"/>
</dbReference>
<protein>
    <submittedName>
        <fullName evidence="2">Uncharacterized protein</fullName>
    </submittedName>
</protein>
<dbReference type="EMBL" id="QLYX01000013">
    <property type="protein sequence ID" value="RAY12505.1"/>
    <property type="molecule type" value="Genomic_DNA"/>
</dbReference>
<keyword evidence="1" id="KW-0472">Membrane</keyword>
<keyword evidence="1" id="KW-0812">Transmembrane</keyword>
<organism evidence="2 3">
    <name type="scientific">Actinomadura craniellae</name>
    <dbReference type="NCBI Taxonomy" id="2231787"/>
    <lineage>
        <taxon>Bacteria</taxon>
        <taxon>Bacillati</taxon>
        <taxon>Actinomycetota</taxon>
        <taxon>Actinomycetes</taxon>
        <taxon>Streptosporangiales</taxon>
        <taxon>Thermomonosporaceae</taxon>
        <taxon>Actinomadura</taxon>
    </lineage>
</organism>
<evidence type="ECO:0000256" key="1">
    <source>
        <dbReference type="SAM" id="Phobius"/>
    </source>
</evidence>
<comment type="caution">
    <text evidence="2">The sequence shown here is derived from an EMBL/GenBank/DDBJ whole genome shotgun (WGS) entry which is preliminary data.</text>
</comment>
<reference evidence="2 3" key="1">
    <citation type="submission" date="2018-06" db="EMBL/GenBank/DDBJ databases">
        <title>Actinomadura craniellae sp. nov. isolated from marine sponge Craniella sp.</title>
        <authorList>
            <person name="Li L."/>
            <person name="Xu Q.H."/>
            <person name="Lin H.W."/>
            <person name="Lu Y.H."/>
        </authorList>
    </citation>
    <scope>NUCLEOTIDE SEQUENCE [LARGE SCALE GENOMIC DNA]</scope>
    <source>
        <strain evidence="2 3">LHW63021</strain>
    </source>
</reference>
<dbReference type="Proteomes" id="UP000251891">
    <property type="component" value="Unassembled WGS sequence"/>
</dbReference>
<name>A0A365H089_9ACTN</name>
<gene>
    <name evidence="2" type="ORF">DPM19_25580</name>
</gene>